<evidence type="ECO:0000313" key="1">
    <source>
        <dbReference type="EMBL" id="MFD2588843.1"/>
    </source>
</evidence>
<organism evidence="1 2">
    <name type="scientific">Croceitalea marina</name>
    <dbReference type="NCBI Taxonomy" id="1775166"/>
    <lineage>
        <taxon>Bacteria</taxon>
        <taxon>Pseudomonadati</taxon>
        <taxon>Bacteroidota</taxon>
        <taxon>Flavobacteriia</taxon>
        <taxon>Flavobacteriales</taxon>
        <taxon>Flavobacteriaceae</taxon>
        <taxon>Croceitalea</taxon>
    </lineage>
</organism>
<keyword evidence="2" id="KW-1185">Reference proteome</keyword>
<dbReference type="Proteomes" id="UP001597526">
    <property type="component" value="Unassembled WGS sequence"/>
</dbReference>
<name>A0ABW5N2L5_9FLAO</name>
<dbReference type="EMBL" id="JBHULB010000082">
    <property type="protein sequence ID" value="MFD2588843.1"/>
    <property type="molecule type" value="Genomic_DNA"/>
</dbReference>
<gene>
    <name evidence="1" type="ORF">ACFSQJ_18095</name>
</gene>
<dbReference type="RefSeq" id="WP_377768308.1">
    <property type="nucleotide sequence ID" value="NZ_JBHULB010000082.1"/>
</dbReference>
<sequence>MENSRLGTRILMETERLILNSCSKSKLSKKSKELHSAILRKYYNAADVNIDYDRQRINMDVVLCDKNYDPKKVNLVISTMPLSLSFKDIYFLLKSCLEKDVKSLAFYARLLREYANKDVTYMAL</sequence>
<reference evidence="2" key="1">
    <citation type="journal article" date="2019" name="Int. J. Syst. Evol. Microbiol.">
        <title>The Global Catalogue of Microorganisms (GCM) 10K type strain sequencing project: providing services to taxonomists for standard genome sequencing and annotation.</title>
        <authorList>
            <consortium name="The Broad Institute Genomics Platform"/>
            <consortium name="The Broad Institute Genome Sequencing Center for Infectious Disease"/>
            <person name="Wu L."/>
            <person name="Ma J."/>
        </authorList>
    </citation>
    <scope>NUCLEOTIDE SEQUENCE [LARGE SCALE GENOMIC DNA]</scope>
    <source>
        <strain evidence="2">KCTC 52368</strain>
    </source>
</reference>
<proteinExistence type="predicted"/>
<comment type="caution">
    <text evidence="1">The sequence shown here is derived from an EMBL/GenBank/DDBJ whole genome shotgun (WGS) entry which is preliminary data.</text>
</comment>
<accession>A0ABW5N2L5</accession>
<evidence type="ECO:0000313" key="2">
    <source>
        <dbReference type="Proteomes" id="UP001597526"/>
    </source>
</evidence>
<protein>
    <submittedName>
        <fullName evidence="1">Uncharacterized protein</fullName>
    </submittedName>
</protein>